<reference evidence="3 4" key="1">
    <citation type="submission" date="2017-05" db="EMBL/GenBank/DDBJ databases">
        <title>Isolation of Rhodococcus sp. S2-17 biodegrading of BP-3.</title>
        <authorList>
            <person name="Lee Y."/>
            <person name="Kim K.H."/>
            <person name="Chun B.H."/>
            <person name="Jung H.S."/>
            <person name="Jeon C.O."/>
        </authorList>
    </citation>
    <scope>NUCLEOTIDE SEQUENCE [LARGE SCALE GENOMIC DNA]</scope>
    <source>
        <strain evidence="3 4">S2-17</strain>
        <plasmid evidence="4">prb98</plasmid>
    </source>
</reference>
<dbReference type="PANTHER" id="PTHR43798">
    <property type="entry name" value="MONOACYLGLYCEROL LIPASE"/>
    <property type="match status" value="1"/>
</dbReference>
<dbReference type="AlphaFoldDB" id="A0A2S2C5H7"/>
<dbReference type="SUPFAM" id="SSF53474">
    <property type="entry name" value="alpha/beta-Hydrolases"/>
    <property type="match status" value="1"/>
</dbReference>
<name>A0A2S2C5H7_9NOCA</name>
<dbReference type="PRINTS" id="PR00111">
    <property type="entry name" value="ABHYDROLASE"/>
</dbReference>
<dbReference type="Gene3D" id="3.40.50.1820">
    <property type="entry name" value="alpha/beta hydrolase"/>
    <property type="match status" value="1"/>
</dbReference>
<gene>
    <name evidence="3" type="ORF">CBI38_32060</name>
</gene>
<sequence>MTAAHVQVGTGDRKVICLHGWFGSSTGWGSWPELLDGSRFTYVFVDYRGYGERKDVDGEHTMAEISADVLALADDLGWDTFDIIGHSMGGMAAQRVLADAPHRVQNLVAISPAPATGVPLDDQSWALFADAASDDANRAIIIDFSTGSRLSRTWVDQVVAHSVERSDRAAFGDYLTAWTKTDFADEIVGKEHPIKVIVGEHDPVLGAQAMEHTFMQHYPNASVEVVPNAGHYAMFETPVALATSVEAFLAG</sequence>
<keyword evidence="1 3" id="KW-0378">Hydrolase</keyword>
<keyword evidence="4" id="KW-1185">Reference proteome</keyword>
<dbReference type="KEGG" id="roz:CBI38_32060"/>
<evidence type="ECO:0000313" key="4">
    <source>
        <dbReference type="Proteomes" id="UP000245711"/>
    </source>
</evidence>
<keyword evidence="3" id="KW-0614">Plasmid</keyword>
<dbReference type="InterPro" id="IPR000073">
    <property type="entry name" value="AB_hydrolase_1"/>
</dbReference>
<protein>
    <submittedName>
        <fullName evidence="3">Alpha/beta hydrolase</fullName>
    </submittedName>
</protein>
<dbReference type="OrthoDB" id="9780765at2"/>
<dbReference type="EMBL" id="CP021355">
    <property type="protein sequence ID" value="AWK76147.1"/>
    <property type="molecule type" value="Genomic_DNA"/>
</dbReference>
<dbReference type="Proteomes" id="UP000245711">
    <property type="component" value="Plasmid pRB98"/>
</dbReference>
<dbReference type="GO" id="GO:0016787">
    <property type="term" value="F:hydrolase activity"/>
    <property type="evidence" value="ECO:0007669"/>
    <property type="project" value="UniProtKB-KW"/>
</dbReference>
<feature type="domain" description="AB hydrolase-1" evidence="2">
    <location>
        <begin position="15"/>
        <end position="237"/>
    </location>
</feature>
<dbReference type="PANTHER" id="PTHR43798:SF31">
    <property type="entry name" value="AB HYDROLASE SUPERFAMILY PROTEIN YCLE"/>
    <property type="match status" value="1"/>
</dbReference>
<dbReference type="InterPro" id="IPR050266">
    <property type="entry name" value="AB_hydrolase_sf"/>
</dbReference>
<dbReference type="InterPro" id="IPR029058">
    <property type="entry name" value="AB_hydrolase_fold"/>
</dbReference>
<organism evidence="3 4">
    <name type="scientific">Rhodococcus oxybenzonivorans</name>
    <dbReference type="NCBI Taxonomy" id="1990687"/>
    <lineage>
        <taxon>Bacteria</taxon>
        <taxon>Bacillati</taxon>
        <taxon>Actinomycetota</taxon>
        <taxon>Actinomycetes</taxon>
        <taxon>Mycobacteriales</taxon>
        <taxon>Nocardiaceae</taxon>
        <taxon>Rhodococcus</taxon>
    </lineage>
</organism>
<dbReference type="RefSeq" id="WP_109335627.1">
    <property type="nucleotide sequence ID" value="NZ_CP021355.1"/>
</dbReference>
<evidence type="ECO:0000313" key="3">
    <source>
        <dbReference type="EMBL" id="AWK76147.1"/>
    </source>
</evidence>
<evidence type="ECO:0000259" key="2">
    <source>
        <dbReference type="Pfam" id="PF00561"/>
    </source>
</evidence>
<accession>A0A2S2C5H7</accession>
<geneLocation type="plasmid" evidence="4">
    <name>prb98</name>
</geneLocation>
<evidence type="ECO:0000256" key="1">
    <source>
        <dbReference type="ARBA" id="ARBA00022801"/>
    </source>
</evidence>
<dbReference type="Pfam" id="PF00561">
    <property type="entry name" value="Abhydrolase_1"/>
    <property type="match status" value="1"/>
</dbReference>
<proteinExistence type="predicted"/>
<dbReference type="GO" id="GO:0016020">
    <property type="term" value="C:membrane"/>
    <property type="evidence" value="ECO:0007669"/>
    <property type="project" value="TreeGrafter"/>
</dbReference>